<dbReference type="AlphaFoldDB" id="A0A1I2Y4P3"/>
<protein>
    <submittedName>
        <fullName evidence="2">Uncharacterized conserved protein, tellurite resistance protein B (TerB) family</fullName>
    </submittedName>
</protein>
<dbReference type="Proteomes" id="UP000183635">
    <property type="component" value="Unassembled WGS sequence"/>
</dbReference>
<dbReference type="SUPFAM" id="SSF158682">
    <property type="entry name" value="TerB-like"/>
    <property type="match status" value="1"/>
</dbReference>
<evidence type="ECO:0000313" key="3">
    <source>
        <dbReference type="Proteomes" id="UP000183635"/>
    </source>
</evidence>
<dbReference type="InterPro" id="IPR029024">
    <property type="entry name" value="TerB-like"/>
</dbReference>
<dbReference type="EMBL" id="FOPU01000003">
    <property type="protein sequence ID" value="SFH20297.1"/>
    <property type="molecule type" value="Genomic_DNA"/>
</dbReference>
<dbReference type="Gene3D" id="1.10.3680.10">
    <property type="entry name" value="TerB-like"/>
    <property type="match status" value="1"/>
</dbReference>
<proteinExistence type="predicted"/>
<dbReference type="CDD" id="cd07313">
    <property type="entry name" value="terB_like_2"/>
    <property type="match status" value="1"/>
</dbReference>
<gene>
    <name evidence="2" type="ORF">SAMN04488021_10331</name>
</gene>
<evidence type="ECO:0000259" key="1">
    <source>
        <dbReference type="Pfam" id="PF05099"/>
    </source>
</evidence>
<feature type="domain" description="Co-chaperone DjlA N-terminal" evidence="1">
    <location>
        <begin position="32"/>
        <end position="148"/>
    </location>
</feature>
<organism evidence="2 3">
    <name type="scientific">Paracoccus aminovorans</name>
    <dbReference type="NCBI Taxonomy" id="34004"/>
    <lineage>
        <taxon>Bacteria</taxon>
        <taxon>Pseudomonadati</taxon>
        <taxon>Pseudomonadota</taxon>
        <taxon>Alphaproteobacteria</taxon>
        <taxon>Rhodobacterales</taxon>
        <taxon>Paracoccaceae</taxon>
        <taxon>Paracoccus</taxon>
    </lineage>
</organism>
<accession>A0A1I2Y4P3</accession>
<keyword evidence="3" id="KW-1185">Reference proteome</keyword>
<reference evidence="2 3" key="1">
    <citation type="submission" date="2016-10" db="EMBL/GenBank/DDBJ databases">
        <authorList>
            <person name="de Groot N.N."/>
        </authorList>
    </citation>
    <scope>NUCLEOTIDE SEQUENCE [LARGE SCALE GENOMIC DNA]</scope>
    <source>
        <strain evidence="2 3">DSM 8537</strain>
    </source>
</reference>
<dbReference type="InterPro" id="IPR007791">
    <property type="entry name" value="DjlA_N"/>
</dbReference>
<dbReference type="Pfam" id="PF05099">
    <property type="entry name" value="TerB"/>
    <property type="match status" value="1"/>
</dbReference>
<sequence length="159" mass="17466">MTYYPRMFRNLLSRLFADGGPDARLDGHDAEVAVAALLVRLARADDRYGPAEKRRIDQILARRNGLAAAEAAEHRAAAEMIEAEAPDTVRFTRIIKDRIELADRHDIVAAMWEVAYADGRRSPDEESLVRLVAGLLGVSDRDSALARQGALTALGQPDS</sequence>
<name>A0A1I2Y4P3_9RHOB</name>
<dbReference type="STRING" id="34004.SAMN04488021_10331"/>
<evidence type="ECO:0000313" key="2">
    <source>
        <dbReference type="EMBL" id="SFH20297.1"/>
    </source>
</evidence>